<gene>
    <name evidence="2" type="ORF">ACFPOB_20465</name>
</gene>
<keyword evidence="3" id="KW-1185">Reference proteome</keyword>
<feature type="coiled-coil region" evidence="1">
    <location>
        <begin position="23"/>
        <end position="86"/>
    </location>
</feature>
<keyword evidence="1" id="KW-0175">Coiled coil</keyword>
<dbReference type="RefSeq" id="WP_377800242.1">
    <property type="nucleotide sequence ID" value="NZ_JBHSLW010000034.1"/>
</dbReference>
<proteinExistence type="predicted"/>
<name>A0ABW0IXA6_9HYPH</name>
<evidence type="ECO:0000256" key="1">
    <source>
        <dbReference type="SAM" id="Coils"/>
    </source>
</evidence>
<organism evidence="2 3">
    <name type="scientific">Bosea eneae</name>
    <dbReference type="NCBI Taxonomy" id="151454"/>
    <lineage>
        <taxon>Bacteria</taxon>
        <taxon>Pseudomonadati</taxon>
        <taxon>Pseudomonadota</taxon>
        <taxon>Alphaproteobacteria</taxon>
        <taxon>Hyphomicrobiales</taxon>
        <taxon>Boseaceae</taxon>
        <taxon>Bosea</taxon>
    </lineage>
</organism>
<evidence type="ECO:0000313" key="2">
    <source>
        <dbReference type="EMBL" id="MFC5421939.1"/>
    </source>
</evidence>
<reference evidence="3" key="1">
    <citation type="journal article" date="2019" name="Int. J. Syst. Evol. Microbiol.">
        <title>The Global Catalogue of Microorganisms (GCM) 10K type strain sequencing project: providing services to taxonomists for standard genome sequencing and annotation.</title>
        <authorList>
            <consortium name="The Broad Institute Genomics Platform"/>
            <consortium name="The Broad Institute Genome Sequencing Center for Infectious Disease"/>
            <person name="Wu L."/>
            <person name="Ma J."/>
        </authorList>
    </citation>
    <scope>NUCLEOTIDE SEQUENCE [LARGE SCALE GENOMIC DNA]</scope>
    <source>
        <strain evidence="3">NCAIM B.01391</strain>
    </source>
</reference>
<sequence length="89" mass="10696">MKWWQFNWSPLGRQRQQLRESLARIEEDKRARSMRELKRAMDENEEAALAVQAVGSRRIAEGRPLRALLQDLIERVSEEQRSLRRKDQH</sequence>
<comment type="caution">
    <text evidence="2">The sequence shown here is derived from an EMBL/GenBank/DDBJ whole genome shotgun (WGS) entry which is preliminary data.</text>
</comment>
<dbReference type="EMBL" id="JBHSLW010000034">
    <property type="protein sequence ID" value="MFC5421939.1"/>
    <property type="molecule type" value="Genomic_DNA"/>
</dbReference>
<dbReference type="Proteomes" id="UP001596053">
    <property type="component" value="Unassembled WGS sequence"/>
</dbReference>
<evidence type="ECO:0000313" key="3">
    <source>
        <dbReference type="Proteomes" id="UP001596053"/>
    </source>
</evidence>
<protein>
    <submittedName>
        <fullName evidence="2">Uncharacterized protein</fullName>
    </submittedName>
</protein>
<accession>A0ABW0IXA6</accession>